<dbReference type="GO" id="GO:0004146">
    <property type="term" value="F:dihydrofolate reductase activity"/>
    <property type="evidence" value="ECO:0007669"/>
    <property type="project" value="UniProtKB-EC"/>
</dbReference>
<evidence type="ECO:0000256" key="3">
    <source>
        <dbReference type="ARBA" id="ARBA00012856"/>
    </source>
</evidence>
<dbReference type="InterPro" id="IPR024072">
    <property type="entry name" value="DHFR-like_dom_sf"/>
</dbReference>
<comment type="caution">
    <text evidence="11">The sequence shown here is derived from an EMBL/GenBank/DDBJ whole genome shotgun (WGS) entry which is preliminary data.</text>
</comment>
<dbReference type="PRINTS" id="PR00070">
    <property type="entry name" value="DHFR"/>
</dbReference>
<evidence type="ECO:0000313" key="11">
    <source>
        <dbReference type="EMBL" id="NIJ16851.1"/>
    </source>
</evidence>
<protein>
    <recommendedName>
        <fullName evidence="3 8">Dihydrofolate reductase</fullName>
        <ecNumber evidence="3 8">1.5.1.3</ecNumber>
    </recommendedName>
</protein>
<evidence type="ECO:0000313" key="12">
    <source>
        <dbReference type="Proteomes" id="UP000576821"/>
    </source>
</evidence>
<comment type="function">
    <text evidence="7 8">Key enzyme in folate metabolism. Catalyzes an essential reaction for de novo glycine and purine synthesis, and for DNA precursor synthesis.</text>
</comment>
<dbReference type="InterPro" id="IPR017925">
    <property type="entry name" value="DHFR_CS"/>
</dbReference>
<accession>A0A846M800</accession>
<evidence type="ECO:0000256" key="9">
    <source>
        <dbReference type="RuleBase" id="RU004474"/>
    </source>
</evidence>
<dbReference type="GO" id="GO:0005829">
    <property type="term" value="C:cytosol"/>
    <property type="evidence" value="ECO:0007669"/>
    <property type="project" value="TreeGrafter"/>
</dbReference>
<dbReference type="RefSeq" id="WP_167303435.1">
    <property type="nucleotide sequence ID" value="NZ_JAASQR010000002.1"/>
</dbReference>
<dbReference type="AlphaFoldDB" id="A0A846M800"/>
<dbReference type="GO" id="GO:0046654">
    <property type="term" value="P:tetrahydrofolate biosynthetic process"/>
    <property type="evidence" value="ECO:0007669"/>
    <property type="project" value="UniProtKB-UniPathway"/>
</dbReference>
<dbReference type="Pfam" id="PF00186">
    <property type="entry name" value="DHFR_1"/>
    <property type="match status" value="1"/>
</dbReference>
<feature type="domain" description="DHFR" evidence="10">
    <location>
        <begin position="6"/>
        <end position="162"/>
    </location>
</feature>
<dbReference type="Proteomes" id="UP000576821">
    <property type="component" value="Unassembled WGS sequence"/>
</dbReference>
<dbReference type="EMBL" id="JAASQR010000002">
    <property type="protein sequence ID" value="NIJ16851.1"/>
    <property type="molecule type" value="Genomic_DNA"/>
</dbReference>
<name>A0A846M800_9SPHN</name>
<dbReference type="CDD" id="cd00209">
    <property type="entry name" value="DHFR"/>
    <property type="match status" value="1"/>
</dbReference>
<dbReference type="GO" id="GO:0006730">
    <property type="term" value="P:one-carbon metabolic process"/>
    <property type="evidence" value="ECO:0007669"/>
    <property type="project" value="UniProtKB-KW"/>
</dbReference>
<dbReference type="GO" id="GO:0050661">
    <property type="term" value="F:NADP binding"/>
    <property type="evidence" value="ECO:0007669"/>
    <property type="project" value="InterPro"/>
</dbReference>
<keyword evidence="6 8" id="KW-0560">Oxidoreductase</keyword>
<dbReference type="GO" id="GO:0046655">
    <property type="term" value="P:folic acid metabolic process"/>
    <property type="evidence" value="ECO:0007669"/>
    <property type="project" value="TreeGrafter"/>
</dbReference>
<evidence type="ECO:0000256" key="6">
    <source>
        <dbReference type="ARBA" id="ARBA00023002"/>
    </source>
</evidence>
<reference evidence="11 12" key="1">
    <citation type="submission" date="2020-03" db="EMBL/GenBank/DDBJ databases">
        <title>Genomic Encyclopedia of Type Strains, Phase IV (KMG-IV): sequencing the most valuable type-strain genomes for metagenomic binning, comparative biology and taxonomic classification.</title>
        <authorList>
            <person name="Goeker M."/>
        </authorList>
    </citation>
    <scope>NUCLEOTIDE SEQUENCE [LARGE SCALE GENOMIC DNA]</scope>
    <source>
        <strain evidence="11 12">DSM 21299</strain>
    </source>
</reference>
<comment type="pathway">
    <text evidence="1 8">Cofactor biosynthesis; tetrahydrofolate biosynthesis; 5,6,7,8-tetrahydrofolate from 7,8-dihydrofolate: step 1/1.</text>
</comment>
<evidence type="ECO:0000256" key="2">
    <source>
        <dbReference type="ARBA" id="ARBA00009539"/>
    </source>
</evidence>
<evidence type="ECO:0000256" key="8">
    <source>
        <dbReference type="PIRNR" id="PIRNR000194"/>
    </source>
</evidence>
<keyword evidence="4 8" id="KW-0554">One-carbon metabolism</keyword>
<organism evidence="11 12">
    <name type="scientific">Sphingobium vermicomposti</name>
    <dbReference type="NCBI Taxonomy" id="529005"/>
    <lineage>
        <taxon>Bacteria</taxon>
        <taxon>Pseudomonadati</taxon>
        <taxon>Pseudomonadota</taxon>
        <taxon>Alphaproteobacteria</taxon>
        <taxon>Sphingomonadales</taxon>
        <taxon>Sphingomonadaceae</taxon>
        <taxon>Sphingobium</taxon>
    </lineage>
</organism>
<dbReference type="EC" id="1.5.1.3" evidence="3 8"/>
<evidence type="ECO:0000259" key="10">
    <source>
        <dbReference type="PROSITE" id="PS51330"/>
    </source>
</evidence>
<gene>
    <name evidence="11" type="ORF">FHS54_001817</name>
</gene>
<comment type="catalytic activity">
    <reaction evidence="8">
        <text>(6S)-5,6,7,8-tetrahydrofolate + NADP(+) = 7,8-dihydrofolate + NADPH + H(+)</text>
        <dbReference type="Rhea" id="RHEA:15009"/>
        <dbReference type="ChEBI" id="CHEBI:15378"/>
        <dbReference type="ChEBI" id="CHEBI:57451"/>
        <dbReference type="ChEBI" id="CHEBI:57453"/>
        <dbReference type="ChEBI" id="CHEBI:57783"/>
        <dbReference type="ChEBI" id="CHEBI:58349"/>
        <dbReference type="EC" id="1.5.1.3"/>
    </reaction>
</comment>
<dbReference type="Gene3D" id="3.40.430.10">
    <property type="entry name" value="Dihydrofolate Reductase, subunit A"/>
    <property type="match status" value="1"/>
</dbReference>
<dbReference type="PIRSF" id="PIRSF000194">
    <property type="entry name" value="DHFR"/>
    <property type="match status" value="1"/>
</dbReference>
<dbReference type="PANTHER" id="PTHR48069:SF3">
    <property type="entry name" value="DIHYDROFOLATE REDUCTASE"/>
    <property type="match status" value="1"/>
</dbReference>
<dbReference type="PANTHER" id="PTHR48069">
    <property type="entry name" value="DIHYDROFOLATE REDUCTASE"/>
    <property type="match status" value="1"/>
</dbReference>
<evidence type="ECO:0000256" key="5">
    <source>
        <dbReference type="ARBA" id="ARBA00022857"/>
    </source>
</evidence>
<dbReference type="UniPathway" id="UPA00077">
    <property type="reaction ID" value="UER00158"/>
</dbReference>
<dbReference type="PROSITE" id="PS51330">
    <property type="entry name" value="DHFR_2"/>
    <property type="match status" value="1"/>
</dbReference>
<dbReference type="GO" id="GO:0046452">
    <property type="term" value="P:dihydrofolate metabolic process"/>
    <property type="evidence" value="ECO:0007669"/>
    <property type="project" value="TreeGrafter"/>
</dbReference>
<dbReference type="SUPFAM" id="SSF53597">
    <property type="entry name" value="Dihydrofolate reductase-like"/>
    <property type="match status" value="1"/>
</dbReference>
<dbReference type="InterPro" id="IPR012259">
    <property type="entry name" value="DHFR"/>
</dbReference>
<keyword evidence="5 8" id="KW-0521">NADP</keyword>
<evidence type="ECO:0000256" key="4">
    <source>
        <dbReference type="ARBA" id="ARBA00022563"/>
    </source>
</evidence>
<dbReference type="InterPro" id="IPR001796">
    <property type="entry name" value="DHFR_dom"/>
</dbReference>
<keyword evidence="12" id="KW-1185">Reference proteome</keyword>
<evidence type="ECO:0000256" key="1">
    <source>
        <dbReference type="ARBA" id="ARBA00004903"/>
    </source>
</evidence>
<comment type="similarity">
    <text evidence="2 8 9">Belongs to the dihydrofolate reductase family.</text>
</comment>
<dbReference type="PROSITE" id="PS00075">
    <property type="entry name" value="DHFR_1"/>
    <property type="match status" value="1"/>
</dbReference>
<proteinExistence type="inferred from homology"/>
<sequence length="166" mass="17923">MKAGPDIVLVLARATNGVIGKDGGLPWRLPADLKHFKALTLGHPMIMGRRTFDSLPGLLPGRRHIVLTRDPQWAGEGAETAPDIATAIQIANASPVMVIGGAEIYRLFLPIATRIELTEVHIEAQGDVAIPYPDPAQWQETARADHPAQGDAPACSFVTFHRRAVQ</sequence>
<evidence type="ECO:0000256" key="7">
    <source>
        <dbReference type="ARBA" id="ARBA00025067"/>
    </source>
</evidence>